<proteinExistence type="inferred from homology"/>
<dbReference type="GO" id="GO:0016811">
    <property type="term" value="F:hydrolase activity, acting on carbon-nitrogen (but not peptide) bonds, in linear amides"/>
    <property type="evidence" value="ECO:0007669"/>
    <property type="project" value="InterPro"/>
</dbReference>
<dbReference type="AlphaFoldDB" id="A0A5J5GFF4"/>
<dbReference type="CDD" id="cd07572">
    <property type="entry name" value="nit"/>
    <property type="match status" value="1"/>
</dbReference>
<dbReference type="Gene3D" id="3.60.110.10">
    <property type="entry name" value="Carbon-nitrogen hydrolase"/>
    <property type="match status" value="1"/>
</dbReference>
<dbReference type="Proteomes" id="UP000326554">
    <property type="component" value="Unassembled WGS sequence"/>
</dbReference>
<dbReference type="InterPro" id="IPR003010">
    <property type="entry name" value="C-N_Hydrolase"/>
</dbReference>
<name>A0A5J5GFF4_9RHOB</name>
<dbReference type="RefSeq" id="WP_150445923.1">
    <property type="nucleotide sequence ID" value="NZ_VYQE01000004.1"/>
</dbReference>
<dbReference type="InterPro" id="IPR045254">
    <property type="entry name" value="Nit1/2_C-N_Hydrolase"/>
</dbReference>
<dbReference type="PANTHER" id="PTHR23088">
    <property type="entry name" value="NITRILASE-RELATED"/>
    <property type="match status" value="1"/>
</dbReference>
<protein>
    <submittedName>
        <fullName evidence="4">Carbon-nitrogen hydrolase family protein</fullName>
    </submittedName>
</protein>
<reference evidence="4 5" key="1">
    <citation type="submission" date="2019-09" db="EMBL/GenBank/DDBJ databases">
        <authorList>
            <person name="Park J.-S."/>
            <person name="Choi H.-J."/>
        </authorList>
    </citation>
    <scope>NUCLEOTIDE SEQUENCE [LARGE SCALE GENOMIC DNA]</scope>
    <source>
        <strain evidence="4 5">176SS1-4</strain>
    </source>
</reference>
<dbReference type="InterPro" id="IPR036526">
    <property type="entry name" value="C-N_Hydrolase_sf"/>
</dbReference>
<keyword evidence="2 4" id="KW-0378">Hydrolase</keyword>
<comment type="caution">
    <text evidence="4">The sequence shown here is derived from an EMBL/GenBank/DDBJ whole genome shotgun (WGS) entry which is preliminary data.</text>
</comment>
<dbReference type="EMBL" id="VYQE01000004">
    <property type="protein sequence ID" value="KAA9006905.1"/>
    <property type="molecule type" value="Genomic_DNA"/>
</dbReference>
<organism evidence="4 5">
    <name type="scientific">Histidinibacterium aquaticum</name>
    <dbReference type="NCBI Taxonomy" id="2613962"/>
    <lineage>
        <taxon>Bacteria</taxon>
        <taxon>Pseudomonadati</taxon>
        <taxon>Pseudomonadota</taxon>
        <taxon>Alphaproteobacteria</taxon>
        <taxon>Rhodobacterales</taxon>
        <taxon>Paracoccaceae</taxon>
        <taxon>Histidinibacterium</taxon>
    </lineage>
</organism>
<sequence>MRAALLQLTSSDDPGENRETVRSLLREAAAEGAQIVCTPEVTNCVSQSRTRQKEVLSHEDDDIVLAMVREEAARAGVWVSLGSIAVKTGDADGRFANRSLLVTPDGEIAARYDKAHMFDVEVSETETYRESAGYRPGTRLALAETPIGPVGLSVCYDLRFPYLYRRLAHAGAEVLLVPSAFSPVTGAAHWEPLLRARAIECGAWVLAAAQTGGHRAERGKARRTYGHAMAVSPWGEVVLDMGTEPGIGYVEIDRGAVAEARRKVPSLTHDKELSGP</sequence>
<evidence type="ECO:0000256" key="2">
    <source>
        <dbReference type="ARBA" id="ARBA00022801"/>
    </source>
</evidence>
<evidence type="ECO:0000313" key="4">
    <source>
        <dbReference type="EMBL" id="KAA9006905.1"/>
    </source>
</evidence>
<dbReference type="Pfam" id="PF00795">
    <property type="entry name" value="CN_hydrolase"/>
    <property type="match status" value="1"/>
</dbReference>
<comment type="similarity">
    <text evidence="1">Belongs to the carbon-nitrogen hydrolase superfamily. NIT1/NIT2 family.</text>
</comment>
<evidence type="ECO:0000313" key="5">
    <source>
        <dbReference type="Proteomes" id="UP000326554"/>
    </source>
</evidence>
<dbReference type="PROSITE" id="PS50263">
    <property type="entry name" value="CN_HYDROLASE"/>
    <property type="match status" value="1"/>
</dbReference>
<dbReference type="PROSITE" id="PS01227">
    <property type="entry name" value="UPF0012"/>
    <property type="match status" value="1"/>
</dbReference>
<gene>
    <name evidence="4" type="ORF">F3S47_14130</name>
</gene>
<evidence type="ECO:0000259" key="3">
    <source>
        <dbReference type="PROSITE" id="PS50263"/>
    </source>
</evidence>
<dbReference type="InterPro" id="IPR001110">
    <property type="entry name" value="UPF0012_CS"/>
</dbReference>
<dbReference type="SUPFAM" id="SSF56317">
    <property type="entry name" value="Carbon-nitrogen hydrolase"/>
    <property type="match status" value="1"/>
</dbReference>
<evidence type="ECO:0000256" key="1">
    <source>
        <dbReference type="ARBA" id="ARBA00010613"/>
    </source>
</evidence>
<dbReference type="PANTHER" id="PTHR23088:SF27">
    <property type="entry name" value="DEAMINATED GLUTATHIONE AMIDASE"/>
    <property type="match status" value="1"/>
</dbReference>
<accession>A0A5J5GFF4</accession>
<feature type="domain" description="CN hydrolase" evidence="3">
    <location>
        <begin position="1"/>
        <end position="254"/>
    </location>
</feature>
<keyword evidence="5" id="KW-1185">Reference proteome</keyword>